<gene>
    <name evidence="7" type="ORF">D7Z26_01760</name>
</gene>
<comment type="subcellular location">
    <subcellularLocation>
        <location evidence="1">Membrane</location>
        <topology evidence="1">Multi-pass membrane protein</topology>
    </subcellularLocation>
</comment>
<organism evidence="7 8">
    <name type="scientific">Cohnella endophytica</name>
    <dbReference type="NCBI Taxonomy" id="2419778"/>
    <lineage>
        <taxon>Bacteria</taxon>
        <taxon>Bacillati</taxon>
        <taxon>Bacillota</taxon>
        <taxon>Bacilli</taxon>
        <taxon>Bacillales</taxon>
        <taxon>Paenibacillaceae</taxon>
        <taxon>Cohnella</taxon>
    </lineage>
</organism>
<dbReference type="EMBL" id="RBZM01000001">
    <property type="protein sequence ID" value="RKP58247.1"/>
    <property type="molecule type" value="Genomic_DNA"/>
</dbReference>
<evidence type="ECO:0000256" key="4">
    <source>
        <dbReference type="ARBA" id="ARBA00022989"/>
    </source>
</evidence>
<dbReference type="GO" id="GO:0033573">
    <property type="term" value="C:high-affinity iron permease complex"/>
    <property type="evidence" value="ECO:0007669"/>
    <property type="project" value="InterPro"/>
</dbReference>
<accession>A0A494Y6E9</accession>
<feature type="transmembrane region" description="Helical" evidence="6">
    <location>
        <begin position="269"/>
        <end position="291"/>
    </location>
</feature>
<dbReference type="PANTHER" id="PTHR31632:SF2">
    <property type="entry name" value="PLASMA MEMBRANE IRON PERMEASE"/>
    <property type="match status" value="1"/>
</dbReference>
<keyword evidence="5 6" id="KW-0472">Membrane</keyword>
<evidence type="ECO:0000256" key="2">
    <source>
        <dbReference type="ARBA" id="ARBA00008333"/>
    </source>
</evidence>
<comment type="similarity">
    <text evidence="2">Belongs to the oxidase-dependent Fe transporter (OFeT) (TC 9.A.10.1) family.</text>
</comment>
<feature type="transmembrane region" description="Helical" evidence="6">
    <location>
        <begin position="238"/>
        <end position="257"/>
    </location>
</feature>
<feature type="transmembrane region" description="Helical" evidence="6">
    <location>
        <begin position="412"/>
        <end position="432"/>
    </location>
</feature>
<keyword evidence="4 6" id="KW-1133">Transmembrane helix</keyword>
<dbReference type="InterPro" id="IPR004923">
    <property type="entry name" value="FTR1/Fip1/EfeU"/>
</dbReference>
<reference evidence="7 8" key="1">
    <citation type="submission" date="2018-10" db="EMBL/GenBank/DDBJ databases">
        <title>Cohnella sp. M2MS4P-1, whole genome shotgun sequence.</title>
        <authorList>
            <person name="Tuo L."/>
        </authorList>
    </citation>
    <scope>NUCLEOTIDE SEQUENCE [LARGE SCALE GENOMIC DNA]</scope>
    <source>
        <strain evidence="7 8">M2MS4P-1</strain>
    </source>
</reference>
<comment type="caution">
    <text evidence="7">The sequence shown here is derived from an EMBL/GenBank/DDBJ whole genome shotgun (WGS) entry which is preliminary data.</text>
</comment>
<sequence>MKLGRGLILAFALFLGFNVTPVFGEAKSAEENVKQANAMVEQAITLANAQDVDGAKNTFKEFKTQWFDIEDGVKEKSRSTYKAVEDAMGKIEFAFLQDPVQTANAVNALNELSEVNKRFIAGDFPVDVPATSKTKGTLASLIGLLNEAKQALDQGNVAKAKDVIAQFRESWLDIEGIVLSQSASAYGNAERDMVLTYAYLTNDPPKTEEAKHSIEEMVGYLQPLAAKTAYNMLDAVTILLREGLEALLVIVALLAYLKKSGHEDKRKWIWSGVGTGIGLSLALGIVVQVLFSSGVFGSNNFMIAGFTGLFAAVMLLYMTYWLHSNANISYWNHYIKSKSSSALAKGSLWSLAILAFLAVFREGTETVLFLIGMASSISLLNLLVGIGIAVFILLAVAYVMLKFGVKIPIRPFFLISSLLVFYLCFKFAGMGVHGLQLSGLLPATEVTGLTTIDFLAVYPTWEGIVPQLFLIIAATGIIIWNRIKDLRLQKQLKIEKA</sequence>
<feature type="transmembrane region" description="Helical" evidence="6">
    <location>
        <begin position="303"/>
        <end position="322"/>
    </location>
</feature>
<dbReference type="Proteomes" id="UP000282076">
    <property type="component" value="Unassembled WGS sequence"/>
</dbReference>
<dbReference type="OrthoDB" id="8215804at2"/>
<dbReference type="GO" id="GO:0015093">
    <property type="term" value="F:ferrous iron transmembrane transporter activity"/>
    <property type="evidence" value="ECO:0007669"/>
    <property type="project" value="TreeGrafter"/>
</dbReference>
<name>A0A494Y6E9_9BACL</name>
<dbReference type="Pfam" id="PF03239">
    <property type="entry name" value="FTR1"/>
    <property type="match status" value="1"/>
</dbReference>
<evidence type="ECO:0000256" key="3">
    <source>
        <dbReference type="ARBA" id="ARBA00022692"/>
    </source>
</evidence>
<evidence type="ECO:0000313" key="8">
    <source>
        <dbReference type="Proteomes" id="UP000282076"/>
    </source>
</evidence>
<dbReference type="AlphaFoldDB" id="A0A494Y6E9"/>
<evidence type="ECO:0000256" key="1">
    <source>
        <dbReference type="ARBA" id="ARBA00004141"/>
    </source>
</evidence>
<dbReference type="RefSeq" id="WP_120974166.1">
    <property type="nucleotide sequence ID" value="NZ_RBZM01000001.1"/>
</dbReference>
<feature type="transmembrane region" description="Helical" evidence="6">
    <location>
        <begin position="464"/>
        <end position="483"/>
    </location>
</feature>
<evidence type="ECO:0000256" key="5">
    <source>
        <dbReference type="ARBA" id="ARBA00023136"/>
    </source>
</evidence>
<protein>
    <submittedName>
        <fullName evidence="7">Iron permease</fullName>
    </submittedName>
</protein>
<evidence type="ECO:0000256" key="6">
    <source>
        <dbReference type="SAM" id="Phobius"/>
    </source>
</evidence>
<dbReference type="PANTHER" id="PTHR31632">
    <property type="entry name" value="IRON TRANSPORTER FTH1"/>
    <property type="match status" value="1"/>
</dbReference>
<feature type="transmembrane region" description="Helical" evidence="6">
    <location>
        <begin position="342"/>
        <end position="361"/>
    </location>
</feature>
<feature type="transmembrane region" description="Helical" evidence="6">
    <location>
        <begin position="367"/>
        <end position="400"/>
    </location>
</feature>
<evidence type="ECO:0000313" key="7">
    <source>
        <dbReference type="EMBL" id="RKP58247.1"/>
    </source>
</evidence>
<keyword evidence="3 6" id="KW-0812">Transmembrane</keyword>
<proteinExistence type="inferred from homology"/>
<keyword evidence="8" id="KW-1185">Reference proteome</keyword>